<keyword evidence="4" id="KW-0472">Membrane</keyword>
<evidence type="ECO:0000256" key="2">
    <source>
        <dbReference type="ARBA" id="ARBA00022692"/>
    </source>
</evidence>
<evidence type="ECO:0000256" key="1">
    <source>
        <dbReference type="ARBA" id="ARBA00006068"/>
    </source>
</evidence>
<accession>A0ABT5VKK0</accession>
<dbReference type="EMBL" id="JAOTPO010000021">
    <property type="protein sequence ID" value="MDE5415832.1"/>
    <property type="molecule type" value="Genomic_DNA"/>
</dbReference>
<keyword evidence="2" id="KW-0812">Transmembrane</keyword>
<dbReference type="PROSITE" id="PS51257">
    <property type="entry name" value="PROKAR_LIPOPROTEIN"/>
    <property type="match status" value="1"/>
</dbReference>
<evidence type="ECO:0000256" key="5">
    <source>
        <dbReference type="SAM" id="MobiDB-lite"/>
    </source>
</evidence>
<keyword evidence="4" id="KW-1133">Transmembrane helix</keyword>
<dbReference type="Proteomes" id="UP001148125">
    <property type="component" value="Unassembled WGS sequence"/>
</dbReference>
<feature type="domain" description="Cell envelope-related transcriptional attenuator" evidence="6">
    <location>
        <begin position="89"/>
        <end position="237"/>
    </location>
</feature>
<keyword evidence="3" id="KW-0735">Signal-anchor</keyword>
<dbReference type="Gene3D" id="3.40.630.190">
    <property type="entry name" value="LCP protein"/>
    <property type="match status" value="1"/>
</dbReference>
<dbReference type="InterPro" id="IPR050922">
    <property type="entry name" value="LytR/CpsA/Psr_CW_biosynth"/>
</dbReference>
<dbReference type="PANTHER" id="PTHR33392">
    <property type="entry name" value="POLYISOPRENYL-TEICHOIC ACID--PEPTIDOGLYCAN TEICHOIC ACID TRANSFERASE TAGU"/>
    <property type="match status" value="1"/>
</dbReference>
<keyword evidence="8" id="KW-1185">Reference proteome</keyword>
<dbReference type="PANTHER" id="PTHR33392:SF3">
    <property type="entry name" value="POLYISOPRENYL-TEICHOIC ACID--PEPTIDOGLYCAN TEICHOIC ACID TRANSFERASE TAGT"/>
    <property type="match status" value="1"/>
</dbReference>
<reference evidence="7" key="1">
    <citation type="submission" date="2024-05" db="EMBL/GenBank/DDBJ databases">
        <title>Alkalihalobacillus sp. strain MEB203 novel alkaliphilic bacterium from Lonar Lake, India.</title>
        <authorList>
            <person name="Joshi A."/>
            <person name="Thite S."/>
            <person name="Mengade P."/>
        </authorList>
    </citation>
    <scope>NUCLEOTIDE SEQUENCE</scope>
    <source>
        <strain evidence="7">MEB 203</strain>
    </source>
</reference>
<proteinExistence type="inferred from homology"/>
<evidence type="ECO:0000256" key="3">
    <source>
        <dbReference type="ARBA" id="ARBA00022968"/>
    </source>
</evidence>
<comment type="caution">
    <text evidence="7">The sequence shown here is derived from an EMBL/GenBank/DDBJ whole genome shotgun (WGS) entry which is preliminary data.</text>
</comment>
<dbReference type="Pfam" id="PF03816">
    <property type="entry name" value="LytR_cpsA_psr"/>
    <property type="match status" value="1"/>
</dbReference>
<feature type="region of interest" description="Disordered" evidence="5">
    <location>
        <begin position="321"/>
        <end position="349"/>
    </location>
</feature>
<dbReference type="InterPro" id="IPR004474">
    <property type="entry name" value="LytR_CpsA_psr"/>
</dbReference>
<evidence type="ECO:0000313" key="7">
    <source>
        <dbReference type="EMBL" id="MDE5415832.1"/>
    </source>
</evidence>
<evidence type="ECO:0000259" key="6">
    <source>
        <dbReference type="Pfam" id="PF03816"/>
    </source>
</evidence>
<organism evidence="7 8">
    <name type="scientific">Alkalihalobacterium chitinilyticum</name>
    <dbReference type="NCBI Taxonomy" id="2980103"/>
    <lineage>
        <taxon>Bacteria</taxon>
        <taxon>Bacillati</taxon>
        <taxon>Bacillota</taxon>
        <taxon>Bacilli</taxon>
        <taxon>Bacillales</taxon>
        <taxon>Bacillaceae</taxon>
        <taxon>Alkalihalobacterium</taxon>
    </lineage>
</organism>
<comment type="similarity">
    <text evidence="1">Belongs to the LytR/CpsA/Psr (LCP) family.</text>
</comment>
<dbReference type="RefSeq" id="WP_275120425.1">
    <property type="nucleotide sequence ID" value="NZ_JAOTPO010000021.1"/>
</dbReference>
<dbReference type="NCBIfam" id="TIGR00350">
    <property type="entry name" value="lytR_cpsA_psr"/>
    <property type="match status" value="1"/>
</dbReference>
<gene>
    <name evidence="7" type="ORF">N7Z68_21005</name>
</gene>
<name>A0ABT5VKK0_9BACI</name>
<evidence type="ECO:0000256" key="4">
    <source>
        <dbReference type="ARBA" id="ARBA00022989"/>
    </source>
</evidence>
<sequence>MSKLASRTQKRKKKGKKVLLLISLISVLLLVGCATYVTLKIANVTSNVQVALDRGDKSEKRVEAVDPSKDNISILLLGEDRRPDEPISRTDAIMVATFNKSDNSIILTNIPRDTRVNIAGRDRMDKINHAHAFGGVNMIIDSVEQFLDIPIDYFIRVDFQAFIAIVDAIGGIEVEVPFDFTERGTDRVWYEFYEGMQHLNGEEALAYTRMRKQDPRGDIGRGQRQQQVMQAIIEKSASIQSIARFDDVLEAIADNISLNLSFGNMVALHSYASSLNSIEQLQIKGNNSTINGVYYYEPVPESVVEISTRLQEHLGLIEPQPVYGVEPSTDGTGTTQVETETEPATLPTN</sequence>
<evidence type="ECO:0000313" key="8">
    <source>
        <dbReference type="Proteomes" id="UP001148125"/>
    </source>
</evidence>
<protein>
    <submittedName>
        <fullName evidence="7">LCP family protein</fullName>
    </submittedName>
</protein>
<feature type="compositionally biased region" description="Low complexity" evidence="5">
    <location>
        <begin position="329"/>
        <end position="338"/>
    </location>
</feature>